<evidence type="ECO:0000313" key="1">
    <source>
        <dbReference type="EMBL" id="NOJ78899.1"/>
    </source>
</evidence>
<dbReference type="Gene3D" id="3.40.30.10">
    <property type="entry name" value="Glutaredoxin"/>
    <property type="match status" value="1"/>
</dbReference>
<dbReference type="InterPro" id="IPR050553">
    <property type="entry name" value="Thioredoxin_ResA/DsbE_sf"/>
</dbReference>
<organism evidence="1 2">
    <name type="scientific">Myxococcus xanthus</name>
    <dbReference type="NCBI Taxonomy" id="34"/>
    <lineage>
        <taxon>Bacteria</taxon>
        <taxon>Pseudomonadati</taxon>
        <taxon>Myxococcota</taxon>
        <taxon>Myxococcia</taxon>
        <taxon>Myxococcales</taxon>
        <taxon>Cystobacterineae</taxon>
        <taxon>Myxococcaceae</taxon>
        <taxon>Myxococcus</taxon>
    </lineage>
</organism>
<dbReference type="Pfam" id="PF00578">
    <property type="entry name" value="AhpC-TSA"/>
    <property type="match status" value="1"/>
</dbReference>
<dbReference type="PROSITE" id="PS51352">
    <property type="entry name" value="THIOREDOXIN_2"/>
    <property type="match status" value="1"/>
</dbReference>
<dbReference type="InterPro" id="IPR013766">
    <property type="entry name" value="Thioredoxin_domain"/>
</dbReference>
<dbReference type="GO" id="GO:0016209">
    <property type="term" value="F:antioxidant activity"/>
    <property type="evidence" value="ECO:0007669"/>
    <property type="project" value="InterPro"/>
</dbReference>
<dbReference type="InterPro" id="IPR000866">
    <property type="entry name" value="AhpC/TSA"/>
</dbReference>
<dbReference type="GO" id="GO:0016491">
    <property type="term" value="F:oxidoreductase activity"/>
    <property type="evidence" value="ECO:0007669"/>
    <property type="project" value="InterPro"/>
</dbReference>
<dbReference type="PANTHER" id="PTHR42852:SF13">
    <property type="entry name" value="PROTEIN DIPZ"/>
    <property type="match status" value="1"/>
</dbReference>
<dbReference type="CDD" id="cd02966">
    <property type="entry name" value="TlpA_like_family"/>
    <property type="match status" value="1"/>
</dbReference>
<comment type="caution">
    <text evidence="1">The sequence shown here is derived from an EMBL/GenBank/DDBJ whole genome shotgun (WGS) entry which is preliminary data.</text>
</comment>
<dbReference type="SUPFAM" id="SSF52833">
    <property type="entry name" value="Thioredoxin-like"/>
    <property type="match status" value="1"/>
</dbReference>
<sequence>MHMQGGTGMLARLKSTWARARERRWVRWGVDLAVFALLFSAVAAWQARNLPGAGTPAPAFTLQTLTGDTVRLDALRGKPVVLAFWAPWCGVCGMESSNLSQLRKLAGDSAHVVSVAVAYEDEEAVRRFAREHEVDYPVLLGDDAIQSAFRVNSFPTVFFISSEGRVERAAVGYTTLAGLLWRMVL</sequence>
<dbReference type="EMBL" id="JABFNT010000029">
    <property type="protein sequence ID" value="NOJ78899.1"/>
    <property type="molecule type" value="Genomic_DNA"/>
</dbReference>
<dbReference type="InterPro" id="IPR036249">
    <property type="entry name" value="Thioredoxin-like_sf"/>
</dbReference>
<protein>
    <submittedName>
        <fullName evidence="1">Redoxin domain-containing protein</fullName>
    </submittedName>
</protein>
<name>A0A4Y6CE53_MYXXA</name>
<dbReference type="RefSeq" id="WP_140864521.1">
    <property type="nucleotide sequence ID" value="NZ_CP017171.1"/>
</dbReference>
<reference evidence="1 2" key="1">
    <citation type="submission" date="2020-05" db="EMBL/GenBank/DDBJ databases">
        <authorList>
            <person name="Whitworth D."/>
        </authorList>
    </citation>
    <scope>NUCLEOTIDE SEQUENCE [LARGE SCALE GENOMIC DNA]</scope>
    <source>
        <strain evidence="1 2">AM005</strain>
    </source>
</reference>
<accession>A0A4Y6CE53</accession>
<evidence type="ECO:0000313" key="2">
    <source>
        <dbReference type="Proteomes" id="UP000533080"/>
    </source>
</evidence>
<proteinExistence type="predicted"/>
<dbReference type="PANTHER" id="PTHR42852">
    <property type="entry name" value="THIOL:DISULFIDE INTERCHANGE PROTEIN DSBE"/>
    <property type="match status" value="1"/>
</dbReference>
<dbReference type="AlphaFoldDB" id="A0A4Y6CE53"/>
<gene>
    <name evidence="1" type="ORF">HNV28_11185</name>
</gene>
<dbReference type="Proteomes" id="UP000533080">
    <property type="component" value="Unassembled WGS sequence"/>
</dbReference>